<dbReference type="InterPro" id="IPR013750">
    <property type="entry name" value="GHMP_kinase_C_dom"/>
</dbReference>
<feature type="domain" description="Galactokinase N-terminal" evidence="8">
    <location>
        <begin position="27"/>
        <end position="72"/>
    </location>
</feature>
<keyword evidence="5" id="KW-0119">Carbohydrate metabolism</keyword>
<evidence type="ECO:0000259" key="8">
    <source>
        <dbReference type="Pfam" id="PF10509"/>
    </source>
</evidence>
<dbReference type="SUPFAM" id="SSF54211">
    <property type="entry name" value="Ribosomal protein S5 domain 2-like"/>
    <property type="match status" value="1"/>
</dbReference>
<dbReference type="InterPro" id="IPR014721">
    <property type="entry name" value="Ribsml_uS5_D2-typ_fold_subgr"/>
</dbReference>
<evidence type="ECO:0000313" key="10">
    <source>
        <dbReference type="Proteomes" id="UP000612362"/>
    </source>
</evidence>
<dbReference type="RefSeq" id="WP_220198911.1">
    <property type="nucleotide sequence ID" value="NZ_BNJF01000006.1"/>
</dbReference>
<dbReference type="InterPro" id="IPR020568">
    <property type="entry name" value="Ribosomal_Su5_D2-typ_SF"/>
</dbReference>
<dbReference type="Pfam" id="PF00288">
    <property type="entry name" value="GHMP_kinases_N"/>
    <property type="match status" value="1"/>
</dbReference>
<evidence type="ECO:0000256" key="5">
    <source>
        <dbReference type="ARBA" id="ARBA00023144"/>
    </source>
</evidence>
<gene>
    <name evidence="9" type="ORF">KSX_79830</name>
</gene>
<protein>
    <recommendedName>
        <fullName evidence="11">GHMP kinase</fullName>
    </recommendedName>
</protein>
<keyword evidence="5" id="KW-0299">Galactose metabolism</keyword>
<sequence length="485" mass="52322">MWRFEDSSRELPDAERFLVVLNSQADFFNEHAPLWVGRAPGRLDLMGGIADYSGSLVLELPLGVATWAAVQPSDEPLITLLSTNVEEDTSDPLITLPLDAFQTNQHALDYSAAHTLLTAEPRRAWAAYVAGVLIILQHERGLVLNRGLRIFIHSEVPTGKGVSSSAALEVATMQAVAASFKLALAGRELALLCQQVENLIVNAPCGVMDQMTAACGVQDTLLALLCQPAELQGNIALPEEVEVWGIDSGIRHAVTGADYGSVRIGAFMGYRIIAEQAGLSARPLGNGQVSISDPQWQGYLANITPSMWESIYRERVPERLDGATFLERYGGSTDTVTHIDPCRTYALRQPTAHPIYEHHRVQLFRALLAQRPVSEEQLILLGELMYQSHASYSACGLGSSGTDRLVALVREAGSAARIYGGKITGGGSGGTVAVLARRGDDKQIKDIASRYSQEMGLNVEILHGSSPGAVAWGHHRLLNNKTGNG</sequence>
<evidence type="ECO:0000259" key="6">
    <source>
        <dbReference type="Pfam" id="PF00288"/>
    </source>
</evidence>
<dbReference type="InterPro" id="IPR006206">
    <property type="entry name" value="Mevalonate/galactokinase"/>
</dbReference>
<organism evidence="9 10">
    <name type="scientific">Ktedonospora formicarum</name>
    <dbReference type="NCBI Taxonomy" id="2778364"/>
    <lineage>
        <taxon>Bacteria</taxon>
        <taxon>Bacillati</taxon>
        <taxon>Chloroflexota</taxon>
        <taxon>Ktedonobacteria</taxon>
        <taxon>Ktedonobacterales</taxon>
        <taxon>Ktedonobacteraceae</taxon>
        <taxon>Ktedonospora</taxon>
    </lineage>
</organism>
<dbReference type="InterPro" id="IPR019539">
    <property type="entry name" value="GalKase_N"/>
</dbReference>
<dbReference type="Gene3D" id="3.30.230.10">
    <property type="match status" value="1"/>
</dbReference>
<dbReference type="InterPro" id="IPR000705">
    <property type="entry name" value="Galactokinase"/>
</dbReference>
<accession>A0A8J3MYM1</accession>
<dbReference type="InterPro" id="IPR006204">
    <property type="entry name" value="GHMP_kinase_N_dom"/>
</dbReference>
<evidence type="ECO:0000256" key="3">
    <source>
        <dbReference type="ARBA" id="ARBA00022777"/>
    </source>
</evidence>
<dbReference type="PIRSF" id="PIRSF000530">
    <property type="entry name" value="Galactokinase"/>
    <property type="match status" value="1"/>
</dbReference>
<dbReference type="GO" id="GO:0004335">
    <property type="term" value="F:galactokinase activity"/>
    <property type="evidence" value="ECO:0007669"/>
    <property type="project" value="InterPro"/>
</dbReference>
<dbReference type="Pfam" id="PF10509">
    <property type="entry name" value="GalKase_gal_bdg"/>
    <property type="match status" value="1"/>
</dbReference>
<dbReference type="PRINTS" id="PR00959">
    <property type="entry name" value="MEVGALKINASE"/>
</dbReference>
<dbReference type="Gene3D" id="3.30.70.890">
    <property type="entry name" value="GHMP kinase, C-terminal domain"/>
    <property type="match status" value="1"/>
</dbReference>
<keyword evidence="2" id="KW-0547">Nucleotide-binding</keyword>
<dbReference type="PANTHER" id="PTHR10457:SF35">
    <property type="entry name" value="L-ARABINOKINASE"/>
    <property type="match status" value="1"/>
</dbReference>
<dbReference type="GO" id="GO:0005524">
    <property type="term" value="F:ATP binding"/>
    <property type="evidence" value="ECO:0007669"/>
    <property type="project" value="UniProtKB-KW"/>
</dbReference>
<dbReference type="EMBL" id="BNJF01000006">
    <property type="protein sequence ID" value="GHO49820.1"/>
    <property type="molecule type" value="Genomic_DNA"/>
</dbReference>
<proteinExistence type="predicted"/>
<dbReference type="GO" id="GO:0006012">
    <property type="term" value="P:galactose metabolic process"/>
    <property type="evidence" value="ECO:0007669"/>
    <property type="project" value="UniProtKB-KW"/>
</dbReference>
<dbReference type="PRINTS" id="PR00473">
    <property type="entry name" value="GALCTOKINASE"/>
</dbReference>
<dbReference type="Pfam" id="PF08544">
    <property type="entry name" value="GHMP_kinases_C"/>
    <property type="match status" value="1"/>
</dbReference>
<keyword evidence="1" id="KW-0808">Transferase</keyword>
<name>A0A8J3MYM1_9CHLR</name>
<evidence type="ECO:0000256" key="1">
    <source>
        <dbReference type="ARBA" id="ARBA00022679"/>
    </source>
</evidence>
<evidence type="ECO:0000259" key="7">
    <source>
        <dbReference type="Pfam" id="PF08544"/>
    </source>
</evidence>
<dbReference type="GO" id="GO:0005829">
    <property type="term" value="C:cytosol"/>
    <property type="evidence" value="ECO:0007669"/>
    <property type="project" value="TreeGrafter"/>
</dbReference>
<evidence type="ECO:0000256" key="4">
    <source>
        <dbReference type="ARBA" id="ARBA00022840"/>
    </source>
</evidence>
<keyword evidence="4" id="KW-0067">ATP-binding</keyword>
<dbReference type="InterPro" id="IPR036554">
    <property type="entry name" value="GHMP_kinase_C_sf"/>
</dbReference>
<keyword evidence="10" id="KW-1185">Reference proteome</keyword>
<keyword evidence="3" id="KW-0418">Kinase</keyword>
<dbReference type="AlphaFoldDB" id="A0A8J3MYM1"/>
<feature type="domain" description="GHMP kinase C-terminal" evidence="7">
    <location>
        <begin position="376"/>
        <end position="449"/>
    </location>
</feature>
<evidence type="ECO:0008006" key="11">
    <source>
        <dbReference type="Google" id="ProtNLM"/>
    </source>
</evidence>
<evidence type="ECO:0000313" key="9">
    <source>
        <dbReference type="EMBL" id="GHO49820.1"/>
    </source>
</evidence>
<comment type="caution">
    <text evidence="9">The sequence shown here is derived from an EMBL/GenBank/DDBJ whole genome shotgun (WGS) entry which is preliminary data.</text>
</comment>
<dbReference type="PANTHER" id="PTHR10457">
    <property type="entry name" value="MEVALONATE KINASE/GALACTOKINASE"/>
    <property type="match status" value="1"/>
</dbReference>
<dbReference type="SUPFAM" id="SSF55060">
    <property type="entry name" value="GHMP Kinase, C-terminal domain"/>
    <property type="match status" value="1"/>
</dbReference>
<evidence type="ECO:0000256" key="2">
    <source>
        <dbReference type="ARBA" id="ARBA00022741"/>
    </source>
</evidence>
<dbReference type="Proteomes" id="UP000612362">
    <property type="component" value="Unassembled WGS sequence"/>
</dbReference>
<reference evidence="9" key="1">
    <citation type="submission" date="2020-10" db="EMBL/GenBank/DDBJ databases">
        <title>Taxonomic study of unclassified bacteria belonging to the class Ktedonobacteria.</title>
        <authorList>
            <person name="Yabe S."/>
            <person name="Wang C.M."/>
            <person name="Zheng Y."/>
            <person name="Sakai Y."/>
            <person name="Cavaletti L."/>
            <person name="Monciardini P."/>
            <person name="Donadio S."/>
        </authorList>
    </citation>
    <scope>NUCLEOTIDE SEQUENCE</scope>
    <source>
        <strain evidence="9">SOSP1-1</strain>
    </source>
</reference>
<feature type="domain" description="GHMP kinase N-terminal" evidence="6">
    <location>
        <begin position="128"/>
        <end position="216"/>
    </location>
</feature>